<evidence type="ECO:0000313" key="2">
    <source>
        <dbReference type="Proteomes" id="UP000305398"/>
    </source>
</evidence>
<dbReference type="AlphaFoldDB" id="A0A5B8A463"/>
<keyword evidence="2" id="KW-1185">Reference proteome</keyword>
<gene>
    <name evidence="1" type="ORF">FHG12_18465</name>
</gene>
<dbReference type="Proteomes" id="UP000305398">
    <property type="component" value="Chromosome"/>
</dbReference>
<protein>
    <submittedName>
        <fullName evidence="1">Uncharacterized protein</fullName>
    </submittedName>
</protein>
<sequence length="145" mass="16741">MAKMDEKYGFREVTFEQPVSSFKNLKFFVKKGLSKIYDRSNESLLLGTYRLQHVYYTFYKGLLSEVTVTLSERPNVEGVYGLLVKAYGPAAVVENTYQWEGQRVRMTLQPSYYGSEAILRVFSKPLLQREQADKEASDRRAASEL</sequence>
<dbReference type="OrthoDB" id="882917at2"/>
<dbReference type="EMBL" id="CP040896">
    <property type="protein sequence ID" value="QDA61959.1"/>
    <property type="molecule type" value="Genomic_DNA"/>
</dbReference>
<proteinExistence type="predicted"/>
<dbReference type="KEGG" id="hyj:FHG12_18465"/>
<reference evidence="1 2" key="1">
    <citation type="submission" date="2019-06" db="EMBL/GenBank/DDBJ databases">
        <authorList>
            <person name="Srinivasan S."/>
        </authorList>
    </citation>
    <scope>NUCLEOTIDE SEQUENCE [LARGE SCALE GENOMIC DNA]</scope>
    <source>
        <strain evidence="1 2">17J68-5</strain>
    </source>
</reference>
<name>A0A5B8A463_9BACT</name>
<dbReference type="RefSeq" id="WP_139517190.1">
    <property type="nucleotide sequence ID" value="NZ_CP040896.1"/>
</dbReference>
<evidence type="ECO:0000313" key="1">
    <source>
        <dbReference type="EMBL" id="QDA61959.1"/>
    </source>
</evidence>
<organism evidence="1 2">
    <name type="scientific">Hymenobacter jejuensis</name>
    <dbReference type="NCBI Taxonomy" id="2502781"/>
    <lineage>
        <taxon>Bacteria</taxon>
        <taxon>Pseudomonadati</taxon>
        <taxon>Bacteroidota</taxon>
        <taxon>Cytophagia</taxon>
        <taxon>Cytophagales</taxon>
        <taxon>Hymenobacteraceae</taxon>
        <taxon>Hymenobacter</taxon>
    </lineage>
</organism>
<accession>A0A5B8A463</accession>